<evidence type="ECO:0008006" key="3">
    <source>
        <dbReference type="Google" id="ProtNLM"/>
    </source>
</evidence>
<dbReference type="RefSeq" id="WP_150022852.1">
    <property type="nucleotide sequence ID" value="NZ_VWOJ01000002.1"/>
</dbReference>
<evidence type="ECO:0000313" key="2">
    <source>
        <dbReference type="Proteomes" id="UP000325122"/>
    </source>
</evidence>
<comment type="caution">
    <text evidence="1">The sequence shown here is derived from an EMBL/GenBank/DDBJ whole genome shotgun (WGS) entry which is preliminary data.</text>
</comment>
<accession>A0A5M6ZID8</accession>
<evidence type="ECO:0000313" key="1">
    <source>
        <dbReference type="EMBL" id="KAA5803584.1"/>
    </source>
</evidence>
<dbReference type="AlphaFoldDB" id="A0A5M6ZID8"/>
<dbReference type="SUPFAM" id="SSF109709">
    <property type="entry name" value="KorB DNA-binding domain-like"/>
    <property type="match status" value="1"/>
</dbReference>
<name>A0A5M6ZID8_9PROT</name>
<proteinExistence type="predicted"/>
<dbReference type="EMBL" id="VWOJ01000002">
    <property type="protein sequence ID" value="KAA5803584.1"/>
    <property type="molecule type" value="Genomic_DNA"/>
</dbReference>
<organism evidence="1 2">
    <name type="scientific">Alkalicaulis satelles</name>
    <dbReference type="NCBI Taxonomy" id="2609175"/>
    <lineage>
        <taxon>Bacteria</taxon>
        <taxon>Pseudomonadati</taxon>
        <taxon>Pseudomonadota</taxon>
        <taxon>Alphaproteobacteria</taxon>
        <taxon>Maricaulales</taxon>
        <taxon>Maricaulaceae</taxon>
        <taxon>Alkalicaulis</taxon>
    </lineage>
</organism>
<protein>
    <recommendedName>
        <fullName evidence="3">LacI family transcriptional regulator</fullName>
    </recommendedName>
</protein>
<gene>
    <name evidence="1" type="ORF">F1654_07210</name>
</gene>
<reference evidence="1 2" key="1">
    <citation type="submission" date="2019-09" db="EMBL/GenBank/DDBJ databases">
        <authorList>
            <person name="Kevbrin V."/>
            <person name="Grouzdev D.S."/>
        </authorList>
    </citation>
    <scope>NUCLEOTIDE SEQUENCE [LARGE SCALE GENOMIC DNA]</scope>
    <source>
        <strain evidence="1 2">G-192</strain>
    </source>
</reference>
<sequence>MAASGREPAAHASSPGTLTLHVPLKFRHLPGQTTIILPDDAGGAVYVSTAGARRMKAEARRARPDATLIRALVRAHRWAALLNDGTHATISDLATAEKVGKSYVSRVLRLTLLAPDITRAILDGHQPHTLDLKTALRPFPWEWSAQRQRFGMR</sequence>
<keyword evidence="2" id="KW-1185">Reference proteome</keyword>
<dbReference type="Proteomes" id="UP000325122">
    <property type="component" value="Unassembled WGS sequence"/>
</dbReference>